<feature type="transmembrane region" description="Helical" evidence="1">
    <location>
        <begin position="39"/>
        <end position="58"/>
    </location>
</feature>
<reference evidence="3" key="1">
    <citation type="submission" date="2016-11" db="UniProtKB">
        <authorList>
            <consortium name="WormBaseParasite"/>
        </authorList>
    </citation>
    <scope>IDENTIFICATION</scope>
</reference>
<feature type="transmembrane region" description="Helical" evidence="1">
    <location>
        <begin position="12"/>
        <end position="32"/>
    </location>
</feature>
<keyword evidence="1" id="KW-0472">Membrane</keyword>
<accession>A0A1I7X3C6</accession>
<name>A0A1I7X3C6_HETBA</name>
<dbReference type="AlphaFoldDB" id="A0A1I7X3C6"/>
<evidence type="ECO:0000256" key="1">
    <source>
        <dbReference type="SAM" id="Phobius"/>
    </source>
</evidence>
<keyword evidence="2" id="KW-1185">Reference proteome</keyword>
<organism evidence="2 3">
    <name type="scientific">Heterorhabditis bacteriophora</name>
    <name type="common">Entomopathogenic nematode worm</name>
    <dbReference type="NCBI Taxonomy" id="37862"/>
    <lineage>
        <taxon>Eukaryota</taxon>
        <taxon>Metazoa</taxon>
        <taxon>Ecdysozoa</taxon>
        <taxon>Nematoda</taxon>
        <taxon>Chromadorea</taxon>
        <taxon>Rhabditida</taxon>
        <taxon>Rhabditina</taxon>
        <taxon>Rhabditomorpha</taxon>
        <taxon>Strongyloidea</taxon>
        <taxon>Heterorhabditidae</taxon>
        <taxon>Heterorhabditis</taxon>
    </lineage>
</organism>
<sequence>MPNESYRICVYTYLIFIDLSIYLLTIIMDIYLAKVILDVRCLILFYQLLFSVSYSVWWSVLARLTYNAYLLHMPVIYIFNFLPYLQNAQGAHELLVVLPAVATLSFGVIIGGRKTRQILHITTEIKNQEASTRFRAVYYCTRFYIYSYSLYF</sequence>
<protein>
    <submittedName>
        <fullName evidence="3">G protein-coupled receptor</fullName>
    </submittedName>
</protein>
<keyword evidence="1" id="KW-0812">Transmembrane</keyword>
<proteinExistence type="predicted"/>
<feature type="transmembrane region" description="Helical" evidence="1">
    <location>
        <begin position="64"/>
        <end position="82"/>
    </location>
</feature>
<dbReference type="Proteomes" id="UP000095283">
    <property type="component" value="Unplaced"/>
</dbReference>
<evidence type="ECO:0000313" key="3">
    <source>
        <dbReference type="WBParaSite" id="Hba_11884"/>
    </source>
</evidence>
<dbReference type="WBParaSite" id="Hba_11884">
    <property type="protein sequence ID" value="Hba_11884"/>
    <property type="gene ID" value="Hba_11884"/>
</dbReference>
<evidence type="ECO:0000313" key="2">
    <source>
        <dbReference type="Proteomes" id="UP000095283"/>
    </source>
</evidence>
<feature type="transmembrane region" description="Helical" evidence="1">
    <location>
        <begin position="94"/>
        <end position="112"/>
    </location>
</feature>
<keyword evidence="1" id="KW-1133">Transmembrane helix</keyword>